<evidence type="ECO:0000259" key="11">
    <source>
        <dbReference type="Pfam" id="PF00764"/>
    </source>
</evidence>
<dbReference type="GO" id="GO:0000053">
    <property type="term" value="P:argininosuccinate metabolic process"/>
    <property type="evidence" value="ECO:0007669"/>
    <property type="project" value="TreeGrafter"/>
</dbReference>
<evidence type="ECO:0000256" key="8">
    <source>
        <dbReference type="ARBA" id="ARBA00022741"/>
    </source>
</evidence>
<dbReference type="STRING" id="1280514.AXFE_25440"/>
<evidence type="ECO:0000256" key="1">
    <source>
        <dbReference type="ARBA" id="ARBA00004967"/>
    </source>
</evidence>
<feature type="binding site" evidence="10">
    <location>
        <position position="116"/>
    </location>
    <ligand>
        <name>ATP</name>
        <dbReference type="ChEBI" id="CHEBI:30616"/>
    </ligand>
</feature>
<proteinExistence type="inferred from homology"/>
<keyword evidence="14" id="KW-1185">Reference proteome</keyword>
<dbReference type="Gene3D" id="3.40.50.620">
    <property type="entry name" value="HUPs"/>
    <property type="match status" value="1"/>
</dbReference>
<feature type="binding site" evidence="10">
    <location>
        <position position="174"/>
    </location>
    <ligand>
        <name>L-citrulline</name>
        <dbReference type="ChEBI" id="CHEBI:57743"/>
    </ligand>
</feature>
<evidence type="ECO:0000256" key="4">
    <source>
        <dbReference type="ARBA" id="ARBA00022490"/>
    </source>
</evidence>
<feature type="binding site" evidence="10">
    <location>
        <position position="122"/>
    </location>
    <ligand>
        <name>L-citrulline</name>
        <dbReference type="ChEBI" id="CHEBI:57743"/>
    </ligand>
</feature>
<evidence type="ECO:0000313" key="13">
    <source>
        <dbReference type="EMBL" id="KJF16576.1"/>
    </source>
</evidence>
<dbReference type="PROSITE" id="PS00564">
    <property type="entry name" value="ARGININOSUCCIN_SYN_1"/>
    <property type="match status" value="1"/>
</dbReference>
<keyword evidence="5 10" id="KW-0055">Arginine biosynthesis</keyword>
<feature type="binding site" evidence="10">
    <location>
        <position position="91"/>
    </location>
    <ligand>
        <name>L-citrulline</name>
        <dbReference type="ChEBI" id="CHEBI:57743"/>
    </ligand>
</feature>
<keyword evidence="4 10" id="KW-0963">Cytoplasm</keyword>
<dbReference type="InterPro" id="IPR048267">
    <property type="entry name" value="Arginosuc_syn_N"/>
</dbReference>
<dbReference type="InterPro" id="IPR024074">
    <property type="entry name" value="AS_cat/multimer_dom_body"/>
</dbReference>
<comment type="caution">
    <text evidence="10">Lacks conserved residue(s) required for the propagation of feature annotation.</text>
</comment>
<dbReference type="FunFam" id="3.40.50.620:FF:000038">
    <property type="entry name" value="Argininosuccinate synthase"/>
    <property type="match status" value="1"/>
</dbReference>
<comment type="subcellular location">
    <subcellularLocation>
        <location evidence="10">Cytoplasm</location>
    </subcellularLocation>
</comment>
<sequence>MKKRIVLAYSGGLDTSVAVKWLAKEHDYEVVAMAVDVGQGGDFEVIRHRAIAAGAIAVEVIDARSQFANDFVLPTLFANGMYENKYPLVSSLSRPVIAHHLVETAKKYDAVAVAHGCTGKGNDQVRFEVGIRALNPKLEIVAPVRVWGFSRADSIDYAEANSIPIVATKDKPYSIDQNLWGRAIECGEMEDPWAPPPSDVYEMTVRTKSEPSEVVITFDKGKPTAIDHKPMDLVDIIDELNVTFGSYGFGRIDMVENRRVGIKSREVYEAPAALGLIMAHDALEDITLERDLAHEKAKLSHRFSELLYDGLWYSPLREGLSNFMEYTQQYVSGEVRLGLEPNRVFVSGRRSEYSLYDYELATYEKEDAFRHSDAEGFVRIWGLGVETWSRKQVNHD</sequence>
<dbReference type="InterPro" id="IPR048268">
    <property type="entry name" value="Arginosuc_syn_C"/>
</dbReference>
<feature type="binding site" evidence="10">
    <location>
        <position position="256"/>
    </location>
    <ligand>
        <name>L-citrulline</name>
        <dbReference type="ChEBI" id="CHEBI:57743"/>
    </ligand>
</feature>
<name>A0A0D8HHL9_9ACTN</name>
<dbReference type="InterPro" id="IPR023434">
    <property type="entry name" value="Arginosuc_synth_type_1_subfam"/>
</dbReference>
<dbReference type="InterPro" id="IPR001518">
    <property type="entry name" value="Arginosuc_synth"/>
</dbReference>
<evidence type="ECO:0000259" key="12">
    <source>
        <dbReference type="Pfam" id="PF20979"/>
    </source>
</evidence>
<dbReference type="Gene3D" id="3.90.1260.10">
    <property type="entry name" value="Argininosuccinate synthetase, chain A, domain 2"/>
    <property type="match status" value="1"/>
</dbReference>
<keyword evidence="8 10" id="KW-0547">Nucleotide-binding</keyword>
<dbReference type="PATRIC" id="fig|1280514.3.peg.3340"/>
<dbReference type="EC" id="6.3.4.5" evidence="3 10"/>
<protein>
    <recommendedName>
        <fullName evidence="3 10">Argininosuccinate synthase</fullName>
        <ecNumber evidence="3 10">6.3.4.5</ecNumber>
    </recommendedName>
    <alternativeName>
        <fullName evidence="10">Citrulline--aspartate ligase</fullName>
    </alternativeName>
</protein>
<feature type="binding site" evidence="10">
    <location>
        <position position="122"/>
    </location>
    <ligand>
        <name>L-aspartate</name>
        <dbReference type="ChEBI" id="CHEBI:29991"/>
    </ligand>
</feature>
<reference evidence="13 14" key="1">
    <citation type="submission" date="2015-01" db="EMBL/GenBank/DDBJ databases">
        <title>Draft genome of the acidophilic iron oxidizer Acidithrix ferrooxidans strain Py-F3.</title>
        <authorList>
            <person name="Poehlein A."/>
            <person name="Eisen S."/>
            <person name="Schloemann M."/>
            <person name="Johnson B.D."/>
            <person name="Daniel R."/>
            <person name="Muehling M."/>
        </authorList>
    </citation>
    <scope>NUCLEOTIDE SEQUENCE [LARGE SCALE GENOMIC DNA]</scope>
    <source>
        <strain evidence="13 14">Py-F3</strain>
    </source>
</reference>
<dbReference type="Gene3D" id="1.20.5.470">
    <property type="entry name" value="Single helix bin"/>
    <property type="match status" value="1"/>
</dbReference>
<evidence type="ECO:0000256" key="9">
    <source>
        <dbReference type="ARBA" id="ARBA00022840"/>
    </source>
</evidence>
<dbReference type="UniPathway" id="UPA00068">
    <property type="reaction ID" value="UER00113"/>
</dbReference>
<feature type="binding site" evidence="10">
    <location>
        <position position="118"/>
    </location>
    <ligand>
        <name>L-aspartate</name>
        <dbReference type="ChEBI" id="CHEBI:29991"/>
    </ligand>
</feature>
<evidence type="ECO:0000313" key="14">
    <source>
        <dbReference type="Proteomes" id="UP000032360"/>
    </source>
</evidence>
<dbReference type="GO" id="GO:0000050">
    <property type="term" value="P:urea cycle"/>
    <property type="evidence" value="ECO:0007669"/>
    <property type="project" value="TreeGrafter"/>
</dbReference>
<dbReference type="Proteomes" id="UP000032360">
    <property type="component" value="Unassembled WGS sequence"/>
</dbReference>
<comment type="pathway">
    <text evidence="1 10">Amino-acid biosynthesis; L-arginine biosynthesis; L-arginine from L-ornithine and carbamoyl phosphate: step 2/3.</text>
</comment>
<feature type="binding site" evidence="10">
    <location>
        <position position="126"/>
    </location>
    <ligand>
        <name>L-citrulline</name>
        <dbReference type="ChEBI" id="CHEBI:57743"/>
    </ligand>
</feature>
<dbReference type="Pfam" id="PF00764">
    <property type="entry name" value="Arginosuc_synth"/>
    <property type="match status" value="1"/>
</dbReference>
<organism evidence="13 14">
    <name type="scientific">Acidithrix ferrooxidans</name>
    <dbReference type="NCBI Taxonomy" id="1280514"/>
    <lineage>
        <taxon>Bacteria</taxon>
        <taxon>Bacillati</taxon>
        <taxon>Actinomycetota</taxon>
        <taxon>Acidimicrobiia</taxon>
        <taxon>Acidimicrobiales</taxon>
        <taxon>Acidimicrobiaceae</taxon>
        <taxon>Acidithrix</taxon>
    </lineage>
</organism>
<dbReference type="NCBIfam" id="TIGR00032">
    <property type="entry name" value="argG"/>
    <property type="match status" value="1"/>
</dbReference>
<dbReference type="GO" id="GO:0004055">
    <property type="term" value="F:argininosuccinate synthase activity"/>
    <property type="evidence" value="ECO:0007669"/>
    <property type="project" value="UniProtKB-UniRule"/>
</dbReference>
<dbReference type="GO" id="GO:0005524">
    <property type="term" value="F:ATP binding"/>
    <property type="evidence" value="ECO:0007669"/>
    <property type="project" value="UniProtKB-UniRule"/>
</dbReference>
<evidence type="ECO:0000256" key="7">
    <source>
        <dbReference type="ARBA" id="ARBA00022605"/>
    </source>
</evidence>
<dbReference type="PANTHER" id="PTHR11587:SF2">
    <property type="entry name" value="ARGININOSUCCINATE SYNTHASE"/>
    <property type="match status" value="1"/>
</dbReference>
<dbReference type="CDD" id="cd01999">
    <property type="entry name" value="ASS"/>
    <property type="match status" value="1"/>
</dbReference>
<feature type="binding site" evidence="10">
    <location>
        <position position="268"/>
    </location>
    <ligand>
        <name>L-citrulline</name>
        <dbReference type="ChEBI" id="CHEBI:57743"/>
    </ligand>
</feature>
<accession>A0A0D8HHL9</accession>
<evidence type="ECO:0000256" key="2">
    <source>
        <dbReference type="ARBA" id="ARBA00011881"/>
    </source>
</evidence>
<evidence type="ECO:0000256" key="6">
    <source>
        <dbReference type="ARBA" id="ARBA00022598"/>
    </source>
</evidence>
<dbReference type="RefSeq" id="WP_052606249.1">
    <property type="nucleotide sequence ID" value="NZ_JXYS01000079.1"/>
</dbReference>
<comment type="caution">
    <text evidence="13">The sequence shown here is derived from an EMBL/GenBank/DDBJ whole genome shotgun (WGS) entry which is preliminary data.</text>
</comment>
<dbReference type="NCBIfam" id="NF001770">
    <property type="entry name" value="PRK00509.1"/>
    <property type="match status" value="1"/>
</dbReference>
<dbReference type="Pfam" id="PF20979">
    <property type="entry name" value="Arginosuc_syn_C"/>
    <property type="match status" value="1"/>
</dbReference>
<evidence type="ECO:0000256" key="5">
    <source>
        <dbReference type="ARBA" id="ARBA00022571"/>
    </source>
</evidence>
<comment type="similarity">
    <text evidence="10">Belongs to the argininosuccinate synthase family. Type 1 subfamily.</text>
</comment>
<dbReference type="PANTHER" id="PTHR11587">
    <property type="entry name" value="ARGININOSUCCINATE SYNTHASE"/>
    <property type="match status" value="1"/>
</dbReference>
<feature type="domain" description="Arginosuccinate synthase-like N-terminal" evidence="11">
    <location>
        <begin position="4"/>
        <end position="164"/>
    </location>
</feature>
<dbReference type="AlphaFoldDB" id="A0A0D8HHL9"/>
<feature type="binding site" evidence="10">
    <location>
        <position position="86"/>
    </location>
    <ligand>
        <name>L-citrulline</name>
        <dbReference type="ChEBI" id="CHEBI:57743"/>
    </ligand>
</feature>
<dbReference type="InterPro" id="IPR014729">
    <property type="entry name" value="Rossmann-like_a/b/a_fold"/>
</dbReference>
<keyword evidence="7 10" id="KW-0028">Amino-acid biosynthesis</keyword>
<dbReference type="EMBL" id="JXYS01000079">
    <property type="protein sequence ID" value="KJF16576.1"/>
    <property type="molecule type" value="Genomic_DNA"/>
</dbReference>
<dbReference type="GO" id="GO:0006526">
    <property type="term" value="P:L-arginine biosynthetic process"/>
    <property type="evidence" value="ECO:0007669"/>
    <property type="project" value="UniProtKB-UniRule"/>
</dbReference>
<evidence type="ECO:0000256" key="3">
    <source>
        <dbReference type="ARBA" id="ARBA00012286"/>
    </source>
</evidence>
<dbReference type="OrthoDB" id="9801641at2"/>
<dbReference type="GO" id="GO:0005737">
    <property type="term" value="C:cytoplasm"/>
    <property type="evidence" value="ECO:0007669"/>
    <property type="project" value="UniProtKB-SubCell"/>
</dbReference>
<dbReference type="SUPFAM" id="SSF52402">
    <property type="entry name" value="Adenine nucleotide alpha hydrolases-like"/>
    <property type="match status" value="1"/>
</dbReference>
<dbReference type="InterPro" id="IPR018223">
    <property type="entry name" value="Arginosuc_synth_CS"/>
</dbReference>
<keyword evidence="9 10" id="KW-0067">ATP-binding</keyword>
<dbReference type="HAMAP" id="MF_00005">
    <property type="entry name" value="Arg_succ_synth_type1"/>
    <property type="match status" value="1"/>
</dbReference>
<feature type="binding site" evidence="10">
    <location>
        <position position="123"/>
    </location>
    <ligand>
        <name>L-aspartate</name>
        <dbReference type="ChEBI" id="CHEBI:29991"/>
    </ligand>
</feature>
<dbReference type="SUPFAM" id="SSF69864">
    <property type="entry name" value="Argininosuccinate synthetase, C-terminal domain"/>
    <property type="match status" value="1"/>
</dbReference>
<comment type="catalytic activity">
    <reaction evidence="10">
        <text>L-citrulline + L-aspartate + ATP = 2-(N(omega)-L-arginino)succinate + AMP + diphosphate + H(+)</text>
        <dbReference type="Rhea" id="RHEA:10932"/>
        <dbReference type="ChEBI" id="CHEBI:15378"/>
        <dbReference type="ChEBI" id="CHEBI:29991"/>
        <dbReference type="ChEBI" id="CHEBI:30616"/>
        <dbReference type="ChEBI" id="CHEBI:33019"/>
        <dbReference type="ChEBI" id="CHEBI:57472"/>
        <dbReference type="ChEBI" id="CHEBI:57743"/>
        <dbReference type="ChEBI" id="CHEBI:456215"/>
        <dbReference type="EC" id="6.3.4.5"/>
    </reaction>
</comment>
<gene>
    <name evidence="10 13" type="primary">argG</name>
    <name evidence="13" type="ORF">AXFE_25440</name>
</gene>
<dbReference type="FunFam" id="3.90.1260.10:FF:000007">
    <property type="entry name" value="Argininosuccinate synthase"/>
    <property type="match status" value="1"/>
</dbReference>
<keyword evidence="6 10" id="KW-0436">Ligase</keyword>
<dbReference type="PROSITE" id="PS00565">
    <property type="entry name" value="ARGININOSUCCIN_SYN_2"/>
    <property type="match status" value="1"/>
</dbReference>
<feature type="domain" description="Arginosuccinate synthase C-terminal" evidence="12">
    <location>
        <begin position="173"/>
        <end position="385"/>
    </location>
</feature>
<comment type="subunit">
    <text evidence="2 10">Homotetramer.</text>
</comment>
<evidence type="ECO:0000256" key="10">
    <source>
        <dbReference type="HAMAP-Rule" id="MF_00005"/>
    </source>
</evidence>
<feature type="binding site" evidence="10">
    <location>
        <begin position="8"/>
        <end position="16"/>
    </location>
    <ligand>
        <name>ATP</name>
        <dbReference type="ChEBI" id="CHEBI:30616"/>
    </ligand>
</feature>